<evidence type="ECO:0000313" key="6">
    <source>
        <dbReference type="EMBL" id="OXM53987.1"/>
    </source>
</evidence>
<dbReference type="SUPFAM" id="SSF53474">
    <property type="entry name" value="alpha/beta-Hydrolases"/>
    <property type="match status" value="1"/>
</dbReference>
<dbReference type="InterPro" id="IPR000073">
    <property type="entry name" value="AB_hydrolase_1"/>
</dbReference>
<dbReference type="GO" id="GO:0009086">
    <property type="term" value="P:methionine biosynthetic process"/>
    <property type="evidence" value="ECO:0007669"/>
    <property type="project" value="UniProtKB-UniRule"/>
</dbReference>
<evidence type="ECO:0000256" key="3">
    <source>
        <dbReference type="PIRSR" id="PIRSR000443-1"/>
    </source>
</evidence>
<keyword evidence="2" id="KW-0012">Acyltransferase</keyword>
<keyword evidence="2" id="KW-0963">Cytoplasm</keyword>
<evidence type="ECO:0000256" key="2">
    <source>
        <dbReference type="HAMAP-Rule" id="MF_00296"/>
    </source>
</evidence>
<dbReference type="GO" id="GO:0009092">
    <property type="term" value="P:homoserine metabolic process"/>
    <property type="evidence" value="ECO:0007669"/>
    <property type="project" value="TreeGrafter"/>
</dbReference>
<dbReference type="Gene3D" id="3.40.50.1820">
    <property type="entry name" value="alpha/beta hydrolase"/>
    <property type="match status" value="1"/>
</dbReference>
<feature type="binding site" evidence="2">
    <location>
        <position position="239"/>
    </location>
    <ligand>
        <name>substrate</name>
    </ligand>
</feature>
<keyword evidence="1 2" id="KW-0808">Transferase</keyword>
<dbReference type="InterPro" id="IPR029058">
    <property type="entry name" value="AB_hydrolase_fold"/>
</dbReference>
<comment type="pathway">
    <text evidence="2">Amino-acid biosynthesis; L-methionine biosynthesis via de novo pathway; O-acetyl-L-homoserine from L-homoserine: step 1/1.</text>
</comment>
<dbReference type="EC" id="2.3.1.31" evidence="2"/>
<feature type="active site" description="Nucleophile" evidence="2 3">
    <location>
        <position position="167"/>
    </location>
</feature>
<dbReference type="NCBIfam" id="TIGR01392">
    <property type="entry name" value="homoserO_Ac_trn"/>
    <property type="match status" value="1"/>
</dbReference>
<dbReference type="GO" id="GO:0004414">
    <property type="term" value="F:homoserine O-acetyltransferase activity"/>
    <property type="evidence" value="ECO:0007669"/>
    <property type="project" value="UniProtKB-UniRule"/>
</dbReference>
<evidence type="ECO:0000259" key="5">
    <source>
        <dbReference type="Pfam" id="PF00561"/>
    </source>
</evidence>
<dbReference type="Proteomes" id="UP000215223">
    <property type="component" value="Unassembled WGS sequence"/>
</dbReference>
<keyword evidence="7" id="KW-1185">Reference proteome</keyword>
<comment type="caution">
    <text evidence="2">Lacks conserved residue(s) required for the propagation of feature annotation.</text>
</comment>
<organism evidence="6 7">
    <name type="scientific">Amycolatopsis thailandensis</name>
    <dbReference type="NCBI Taxonomy" id="589330"/>
    <lineage>
        <taxon>Bacteria</taxon>
        <taxon>Bacillati</taxon>
        <taxon>Actinomycetota</taxon>
        <taxon>Actinomycetes</taxon>
        <taxon>Pseudonocardiales</taxon>
        <taxon>Pseudonocardiaceae</taxon>
        <taxon>Amycolatopsis</taxon>
    </lineage>
</organism>
<name>A0A229S4Y4_9PSEU</name>
<feature type="region of interest" description="Disordered" evidence="4">
    <location>
        <begin position="1"/>
        <end position="24"/>
    </location>
</feature>
<dbReference type="OrthoDB" id="9800754at2"/>
<evidence type="ECO:0000256" key="1">
    <source>
        <dbReference type="ARBA" id="ARBA00022679"/>
    </source>
</evidence>
<comment type="similarity">
    <text evidence="2">Belongs to the AB hydrolase superfamily. MetX family.</text>
</comment>
<comment type="subcellular location">
    <subcellularLocation>
        <location evidence="2">Cytoplasm</location>
    </subcellularLocation>
</comment>
<sequence>MTLPHTAVSPPPATGAWREGDPPGRRQWFPHGSAFALEGGGTLPEFTLAFESWGRLNPSKTNAVLLEHAFTGDSHAAGEAGPGHPSPGWWDSLIGPGLPLDTDRYFIVAANALGGCQGSTGPASLAPDGSPWGSRFPLLTLRDLVGAEALLSTWLGISRWRAVIGGSMGGNRALEWAVTCPDRVAAVMVLGSAAVTPPDHLALGSAQIHAITADPGWHGGDYHHLPPGEGPHRGLGTARRIAHLAYRAEAELEQRFGRRPQDGEDPFRGGRFAVESYFDHHAGKLVRRFDAGSYVTLTRVRNSHDLGRGRGGVSAALAGITAKAIVARLSGDRMYRPSALDELAAGIPGCAGISEIVSPHGHDGFLTATDQIGLLLRALLD</sequence>
<comment type="subunit">
    <text evidence="2">Homodimer.</text>
</comment>
<reference evidence="6 7" key="1">
    <citation type="submission" date="2017-07" db="EMBL/GenBank/DDBJ databases">
        <title>Amycolatopsis thailandensis Genome sequencing and assembly.</title>
        <authorList>
            <person name="Kaur N."/>
            <person name="Mayilraj S."/>
        </authorList>
    </citation>
    <scope>NUCLEOTIDE SEQUENCE [LARGE SCALE GENOMIC DNA]</scope>
    <source>
        <strain evidence="6 7">JCM 16380</strain>
    </source>
</reference>
<gene>
    <name evidence="2" type="primary">metXA</name>
    <name evidence="6" type="ORF">CFP71_20350</name>
</gene>
<dbReference type="PANTHER" id="PTHR32268">
    <property type="entry name" value="HOMOSERINE O-ACETYLTRANSFERASE"/>
    <property type="match status" value="1"/>
</dbReference>
<dbReference type="HAMAP" id="MF_00296">
    <property type="entry name" value="MetX_acyltransf"/>
    <property type="match status" value="1"/>
</dbReference>
<dbReference type="PIRSF" id="PIRSF000443">
    <property type="entry name" value="Homoser_Ac_trans"/>
    <property type="match status" value="1"/>
</dbReference>
<dbReference type="NCBIfam" id="NF001209">
    <property type="entry name" value="PRK00175.1"/>
    <property type="match status" value="1"/>
</dbReference>
<comment type="catalytic activity">
    <reaction evidence="2">
        <text>L-homoserine + acetyl-CoA = O-acetyl-L-homoserine + CoA</text>
        <dbReference type="Rhea" id="RHEA:13701"/>
        <dbReference type="ChEBI" id="CHEBI:57287"/>
        <dbReference type="ChEBI" id="CHEBI:57288"/>
        <dbReference type="ChEBI" id="CHEBI:57476"/>
        <dbReference type="ChEBI" id="CHEBI:57716"/>
        <dbReference type="EC" id="2.3.1.31"/>
    </reaction>
</comment>
<keyword evidence="2" id="KW-0486">Methionine biosynthesis</keyword>
<feature type="active site" evidence="2 3">
    <location>
        <position position="362"/>
    </location>
</feature>
<protein>
    <recommendedName>
        <fullName evidence="2">Homoserine O-acetyltransferase</fullName>
        <shortName evidence="2">HAT</shortName>
        <ecNumber evidence="2">2.3.1.31</ecNumber>
    </recommendedName>
    <alternativeName>
        <fullName evidence="2">Homoserine transacetylase</fullName>
        <shortName evidence="2">HTA</shortName>
    </alternativeName>
</protein>
<comment type="caution">
    <text evidence="6">The sequence shown here is derived from an EMBL/GenBank/DDBJ whole genome shotgun (WGS) entry which is preliminary data.</text>
</comment>
<dbReference type="PANTHER" id="PTHR32268:SF11">
    <property type="entry name" value="HOMOSERINE O-ACETYLTRANSFERASE"/>
    <property type="match status" value="1"/>
</dbReference>
<dbReference type="GO" id="GO:0005737">
    <property type="term" value="C:cytoplasm"/>
    <property type="evidence" value="ECO:0007669"/>
    <property type="project" value="UniProtKB-SubCell"/>
</dbReference>
<keyword evidence="2" id="KW-0028">Amino-acid biosynthesis</keyword>
<feature type="domain" description="AB hydrolase-1" evidence="5">
    <location>
        <begin position="62"/>
        <end position="367"/>
    </location>
</feature>
<evidence type="ECO:0000313" key="7">
    <source>
        <dbReference type="Proteomes" id="UP000215223"/>
    </source>
</evidence>
<dbReference type="InterPro" id="IPR008220">
    <property type="entry name" value="HAT_MetX-like"/>
</dbReference>
<dbReference type="EMBL" id="NMQT01000072">
    <property type="protein sequence ID" value="OXM53987.1"/>
    <property type="molecule type" value="Genomic_DNA"/>
</dbReference>
<dbReference type="AlphaFoldDB" id="A0A229S4Y4"/>
<comment type="function">
    <text evidence="2">Transfers an acetyl group from acetyl-CoA to L-homoserine, forming acetyl-L-homoserine.</text>
</comment>
<feature type="binding site" evidence="2">
    <location>
        <position position="363"/>
    </location>
    <ligand>
        <name>substrate</name>
    </ligand>
</feature>
<feature type="active site" evidence="2 3">
    <location>
        <position position="332"/>
    </location>
</feature>
<dbReference type="UniPathway" id="UPA00051">
    <property type="reaction ID" value="UER00074"/>
</dbReference>
<dbReference type="Pfam" id="PF00561">
    <property type="entry name" value="Abhydrolase_1"/>
    <property type="match status" value="1"/>
</dbReference>
<accession>A0A229S4Y4</accession>
<proteinExistence type="inferred from homology"/>
<evidence type="ECO:0000256" key="4">
    <source>
        <dbReference type="SAM" id="MobiDB-lite"/>
    </source>
</evidence>